<dbReference type="Proteomes" id="UP001143463">
    <property type="component" value="Unassembled WGS sequence"/>
</dbReference>
<sequence length="161" mass="17774">MRTLAERVRELVVATDEYRRTMAQAAGVGIHEATTLGELLHRGPLPPSAIARRLGIASASVTSLLDRMTVAGFVERQPNPVDRRSVLVVLTPGGRSTIRAMFDLFTDDVEQAVRTAEPRYVAEFGRALGRMAPALRARAADRAALEEELTRRTRRPDGTRR</sequence>
<dbReference type="GO" id="GO:0006950">
    <property type="term" value="P:response to stress"/>
    <property type="evidence" value="ECO:0007669"/>
    <property type="project" value="TreeGrafter"/>
</dbReference>
<dbReference type="InterPro" id="IPR000835">
    <property type="entry name" value="HTH_MarR-typ"/>
</dbReference>
<dbReference type="SMART" id="SM00347">
    <property type="entry name" value="HTH_MARR"/>
    <property type="match status" value="1"/>
</dbReference>
<dbReference type="PANTHER" id="PTHR33164">
    <property type="entry name" value="TRANSCRIPTIONAL REGULATOR, MARR FAMILY"/>
    <property type="match status" value="1"/>
</dbReference>
<accession>A0A9W6NWN4</accession>
<dbReference type="PANTHER" id="PTHR33164:SF43">
    <property type="entry name" value="HTH-TYPE TRANSCRIPTIONAL REPRESSOR YETL"/>
    <property type="match status" value="1"/>
</dbReference>
<organism evidence="2 3">
    <name type="scientific">Pseudonocardia halophobica</name>
    <dbReference type="NCBI Taxonomy" id="29401"/>
    <lineage>
        <taxon>Bacteria</taxon>
        <taxon>Bacillati</taxon>
        <taxon>Actinomycetota</taxon>
        <taxon>Actinomycetes</taxon>
        <taxon>Pseudonocardiales</taxon>
        <taxon>Pseudonocardiaceae</taxon>
        <taxon>Pseudonocardia</taxon>
    </lineage>
</organism>
<protein>
    <recommendedName>
        <fullName evidence="1">HTH marR-type domain-containing protein</fullName>
    </recommendedName>
</protein>
<dbReference type="AlphaFoldDB" id="A0A9W6NWN4"/>
<dbReference type="InterPro" id="IPR036390">
    <property type="entry name" value="WH_DNA-bd_sf"/>
</dbReference>
<dbReference type="PRINTS" id="PR00598">
    <property type="entry name" value="HTHMARR"/>
</dbReference>
<keyword evidence="3" id="KW-1185">Reference proteome</keyword>
<dbReference type="InterPro" id="IPR039422">
    <property type="entry name" value="MarR/SlyA-like"/>
</dbReference>
<dbReference type="GO" id="GO:0003700">
    <property type="term" value="F:DNA-binding transcription factor activity"/>
    <property type="evidence" value="ECO:0007669"/>
    <property type="project" value="InterPro"/>
</dbReference>
<feature type="domain" description="HTH marR-type" evidence="1">
    <location>
        <begin position="1"/>
        <end position="133"/>
    </location>
</feature>
<dbReference type="SUPFAM" id="SSF46785">
    <property type="entry name" value="Winged helix' DNA-binding domain"/>
    <property type="match status" value="1"/>
</dbReference>
<proteinExistence type="predicted"/>
<dbReference type="InterPro" id="IPR036388">
    <property type="entry name" value="WH-like_DNA-bd_sf"/>
</dbReference>
<dbReference type="Pfam" id="PF12802">
    <property type="entry name" value="MarR_2"/>
    <property type="match status" value="1"/>
</dbReference>
<dbReference type="EMBL" id="BSFQ01000010">
    <property type="protein sequence ID" value="GLL11848.1"/>
    <property type="molecule type" value="Genomic_DNA"/>
</dbReference>
<reference evidence="2" key="2">
    <citation type="submission" date="2023-01" db="EMBL/GenBank/DDBJ databases">
        <authorList>
            <person name="Sun Q."/>
            <person name="Evtushenko L."/>
        </authorList>
    </citation>
    <scope>NUCLEOTIDE SEQUENCE</scope>
    <source>
        <strain evidence="2">VKM Ac-1069</strain>
    </source>
</reference>
<dbReference type="Gene3D" id="1.10.10.10">
    <property type="entry name" value="Winged helix-like DNA-binding domain superfamily/Winged helix DNA-binding domain"/>
    <property type="match status" value="1"/>
</dbReference>
<dbReference type="RefSeq" id="WP_037038602.1">
    <property type="nucleotide sequence ID" value="NZ_BAAAUZ010000010.1"/>
</dbReference>
<name>A0A9W6NWN4_9PSEU</name>
<evidence type="ECO:0000259" key="1">
    <source>
        <dbReference type="PROSITE" id="PS50995"/>
    </source>
</evidence>
<dbReference type="PROSITE" id="PS50995">
    <property type="entry name" value="HTH_MARR_2"/>
    <property type="match status" value="1"/>
</dbReference>
<reference evidence="2" key="1">
    <citation type="journal article" date="2014" name="Int. J. Syst. Evol. Microbiol.">
        <title>Complete genome sequence of Corynebacterium casei LMG S-19264T (=DSM 44701T), isolated from a smear-ripened cheese.</title>
        <authorList>
            <consortium name="US DOE Joint Genome Institute (JGI-PGF)"/>
            <person name="Walter F."/>
            <person name="Albersmeier A."/>
            <person name="Kalinowski J."/>
            <person name="Ruckert C."/>
        </authorList>
    </citation>
    <scope>NUCLEOTIDE SEQUENCE</scope>
    <source>
        <strain evidence="2">VKM Ac-1069</strain>
    </source>
</reference>
<gene>
    <name evidence="2" type="ORF">GCM10017577_29890</name>
</gene>
<evidence type="ECO:0000313" key="3">
    <source>
        <dbReference type="Proteomes" id="UP001143463"/>
    </source>
</evidence>
<evidence type="ECO:0000313" key="2">
    <source>
        <dbReference type="EMBL" id="GLL11848.1"/>
    </source>
</evidence>
<comment type="caution">
    <text evidence="2">The sequence shown here is derived from an EMBL/GenBank/DDBJ whole genome shotgun (WGS) entry which is preliminary data.</text>
</comment>